<evidence type="ECO:0000313" key="6">
    <source>
        <dbReference type="Proteomes" id="UP001201161"/>
    </source>
</evidence>
<protein>
    <submittedName>
        <fullName evidence="5">GAF and ANTAR domain-containing protein</fullName>
    </submittedName>
</protein>
<keyword evidence="6" id="KW-1185">Reference proteome</keyword>
<evidence type="ECO:0000313" key="5">
    <source>
        <dbReference type="EMBL" id="MCF6379315.1"/>
    </source>
</evidence>
<dbReference type="PROSITE" id="PS50921">
    <property type="entry name" value="ANTAR"/>
    <property type="match status" value="1"/>
</dbReference>
<dbReference type="Gene3D" id="1.10.10.10">
    <property type="entry name" value="Winged helix-like DNA-binding domain superfamily/Winged helix DNA-binding domain"/>
    <property type="match status" value="1"/>
</dbReference>
<keyword evidence="2" id="KW-0804">Transcription</keyword>
<dbReference type="Proteomes" id="UP001201161">
    <property type="component" value="Unassembled WGS sequence"/>
</dbReference>
<evidence type="ECO:0000256" key="1">
    <source>
        <dbReference type="ARBA" id="ARBA00023015"/>
    </source>
</evidence>
<organism evidence="5 6">
    <name type="scientific">Nocardioides potassii</name>
    <dbReference type="NCBI Taxonomy" id="2911371"/>
    <lineage>
        <taxon>Bacteria</taxon>
        <taxon>Bacillati</taxon>
        <taxon>Actinomycetota</taxon>
        <taxon>Actinomycetes</taxon>
        <taxon>Propionibacteriales</taxon>
        <taxon>Nocardioidaceae</taxon>
        <taxon>Nocardioides</taxon>
    </lineage>
</organism>
<dbReference type="PIRSF" id="PIRSF036625">
    <property type="entry name" value="GAF_ANTAR"/>
    <property type="match status" value="1"/>
</dbReference>
<dbReference type="SMART" id="SM00065">
    <property type="entry name" value="GAF"/>
    <property type="match status" value="1"/>
</dbReference>
<comment type="caution">
    <text evidence="5">The sequence shown here is derived from an EMBL/GenBank/DDBJ whole genome shotgun (WGS) entry which is preliminary data.</text>
</comment>
<evidence type="ECO:0000259" key="4">
    <source>
        <dbReference type="PROSITE" id="PS50921"/>
    </source>
</evidence>
<name>A0ABS9HDP3_9ACTN</name>
<proteinExistence type="predicted"/>
<reference evidence="5 6" key="1">
    <citation type="submission" date="2022-01" db="EMBL/GenBank/DDBJ databases">
        <title>Nocardioides sp. nov., an actinomycete isolated from mining soil.</title>
        <authorList>
            <person name="Liu L."/>
        </authorList>
    </citation>
    <scope>NUCLEOTIDE SEQUENCE [LARGE SCALE GENOMIC DNA]</scope>
    <source>
        <strain evidence="5 6">KLBMP 9356</strain>
    </source>
</reference>
<dbReference type="InterPro" id="IPR029016">
    <property type="entry name" value="GAF-like_dom_sf"/>
</dbReference>
<dbReference type="Pfam" id="PF13185">
    <property type="entry name" value="GAF_2"/>
    <property type="match status" value="1"/>
</dbReference>
<feature type="domain" description="ANTAR" evidence="4">
    <location>
        <begin position="161"/>
        <end position="222"/>
    </location>
</feature>
<accession>A0ABS9HDP3</accession>
<dbReference type="SMART" id="SM01012">
    <property type="entry name" value="ANTAR"/>
    <property type="match status" value="1"/>
</dbReference>
<dbReference type="Gene3D" id="3.30.450.40">
    <property type="match status" value="1"/>
</dbReference>
<keyword evidence="1" id="KW-0805">Transcription regulation</keyword>
<dbReference type="RefSeq" id="WP_236404089.1">
    <property type="nucleotide sequence ID" value="NZ_JAKJHZ010000010.1"/>
</dbReference>
<sequence length="252" mass="27448">MTGDDSAEWIATAARHLQESQDDVEATLQSAVHVTQVAIEGCDAAGLSMVKSGKVVKTLAATDDMVRAVDDLQYELEEGPCLDAMWRHVVVRSRDLGRDERWPTWGPRVVEETDARSMLSFRLFTNSNRLGALNLYSTSPDAFDDLALAEGVAIAAQVSMAVAAAQKLDIMSQGLVSRTVIGQATGILMERYDLDPVRAFSVLSRMSNEGNIKIRVLSAQIVEHRAESREGGLQRPEDPPSRVLGPRPTGQS</sequence>
<dbReference type="InterPro" id="IPR012074">
    <property type="entry name" value="GAF_ANTAR"/>
</dbReference>
<feature type="compositionally biased region" description="Basic and acidic residues" evidence="3">
    <location>
        <begin position="227"/>
        <end position="240"/>
    </location>
</feature>
<evidence type="ECO:0000256" key="2">
    <source>
        <dbReference type="ARBA" id="ARBA00023163"/>
    </source>
</evidence>
<gene>
    <name evidence="5" type="ORF">L2K70_17015</name>
</gene>
<dbReference type="Pfam" id="PF03861">
    <property type="entry name" value="ANTAR"/>
    <property type="match status" value="1"/>
</dbReference>
<dbReference type="SUPFAM" id="SSF55781">
    <property type="entry name" value="GAF domain-like"/>
    <property type="match status" value="1"/>
</dbReference>
<feature type="region of interest" description="Disordered" evidence="3">
    <location>
        <begin position="227"/>
        <end position="252"/>
    </location>
</feature>
<dbReference type="EMBL" id="JAKJHZ010000010">
    <property type="protein sequence ID" value="MCF6379315.1"/>
    <property type="molecule type" value="Genomic_DNA"/>
</dbReference>
<dbReference type="InterPro" id="IPR005561">
    <property type="entry name" value="ANTAR"/>
</dbReference>
<evidence type="ECO:0000256" key="3">
    <source>
        <dbReference type="SAM" id="MobiDB-lite"/>
    </source>
</evidence>
<dbReference type="InterPro" id="IPR036388">
    <property type="entry name" value="WH-like_DNA-bd_sf"/>
</dbReference>
<dbReference type="InterPro" id="IPR003018">
    <property type="entry name" value="GAF"/>
</dbReference>